<dbReference type="InterPro" id="IPR036249">
    <property type="entry name" value="Thioredoxin-like_sf"/>
</dbReference>
<accession>A0A3A3GBA7</accession>
<comment type="caution">
    <text evidence="5">The sequence shown here is derived from an EMBL/GenBank/DDBJ whole genome shotgun (WGS) entry which is preliminary data.</text>
</comment>
<keyword evidence="6" id="KW-1185">Reference proteome</keyword>
<evidence type="ECO:0000313" key="5">
    <source>
        <dbReference type="EMBL" id="RJG04079.1"/>
    </source>
</evidence>
<evidence type="ECO:0000256" key="2">
    <source>
        <dbReference type="SAM" id="SignalP"/>
    </source>
</evidence>
<dbReference type="AlphaFoldDB" id="A0A3A3GBA7"/>
<sequence length="212" mass="22431">MRPIASFFVMALLLAAGAAHAQLYKWVGPDGKVTYSDVPPPKSAKQVEQKDLSDGAASTAALPYELAQAARNHPVTLYTGEKCEPCDEGRSYLKQRGVPFAEKTVTSNEDIARLKQLTSQSRLPVLTIGRNKQAGFASDAWGSALSAAGYPESSMLPKTYRQPATEAVAPRAKVEQTAQRGQPAAGSAAETSTHSTQSAPPATGNAPPGFRF</sequence>
<evidence type="ECO:0000256" key="1">
    <source>
        <dbReference type="SAM" id="MobiDB-lite"/>
    </source>
</evidence>
<feature type="chain" id="PRO_5017420144" evidence="2">
    <location>
        <begin position="22"/>
        <end position="212"/>
    </location>
</feature>
<dbReference type="CDD" id="cd02976">
    <property type="entry name" value="NrdH"/>
    <property type="match status" value="1"/>
</dbReference>
<reference evidence="6" key="1">
    <citation type="submission" date="2018-09" db="EMBL/GenBank/DDBJ databases">
        <authorList>
            <person name="Zhu H."/>
        </authorList>
    </citation>
    <scope>NUCLEOTIDE SEQUENCE [LARGE SCALE GENOMIC DNA]</scope>
    <source>
        <strain evidence="6">K1S02-23</strain>
    </source>
</reference>
<dbReference type="OrthoDB" id="8794394at2"/>
<dbReference type="InterPro" id="IPR025392">
    <property type="entry name" value="DUF4124"/>
</dbReference>
<dbReference type="Proteomes" id="UP000266327">
    <property type="component" value="Unassembled WGS sequence"/>
</dbReference>
<feature type="signal peptide" evidence="2">
    <location>
        <begin position="1"/>
        <end position="21"/>
    </location>
</feature>
<organism evidence="5 6">
    <name type="scientific">Noviherbaspirillum sedimenti</name>
    <dbReference type="NCBI Taxonomy" id="2320865"/>
    <lineage>
        <taxon>Bacteria</taxon>
        <taxon>Pseudomonadati</taxon>
        <taxon>Pseudomonadota</taxon>
        <taxon>Betaproteobacteria</taxon>
        <taxon>Burkholderiales</taxon>
        <taxon>Oxalobacteraceae</taxon>
        <taxon>Noviherbaspirillum</taxon>
    </lineage>
</organism>
<feature type="domain" description="DUF4124" evidence="4">
    <location>
        <begin position="11"/>
        <end position="55"/>
    </location>
</feature>
<evidence type="ECO:0000259" key="4">
    <source>
        <dbReference type="Pfam" id="PF13511"/>
    </source>
</evidence>
<dbReference type="Gene3D" id="3.40.30.10">
    <property type="entry name" value="Glutaredoxin"/>
    <property type="match status" value="1"/>
</dbReference>
<feature type="region of interest" description="Disordered" evidence="1">
    <location>
        <begin position="161"/>
        <end position="212"/>
    </location>
</feature>
<name>A0A3A3GBA7_9BURK</name>
<keyword evidence="2" id="KW-0732">Signal</keyword>
<dbReference type="SUPFAM" id="SSF52833">
    <property type="entry name" value="Thioredoxin-like"/>
    <property type="match status" value="1"/>
</dbReference>
<feature type="compositionally biased region" description="Polar residues" evidence="1">
    <location>
        <begin position="189"/>
        <end position="200"/>
    </location>
</feature>
<feature type="domain" description="Glutaredoxin" evidence="3">
    <location>
        <begin position="75"/>
        <end position="130"/>
    </location>
</feature>
<protein>
    <submittedName>
        <fullName evidence="5">Glutaredoxin family protein</fullName>
    </submittedName>
</protein>
<evidence type="ECO:0000259" key="3">
    <source>
        <dbReference type="Pfam" id="PF00462"/>
    </source>
</evidence>
<dbReference type="InterPro" id="IPR002109">
    <property type="entry name" value="Glutaredoxin"/>
</dbReference>
<dbReference type="EMBL" id="QYUQ01000002">
    <property type="protein sequence ID" value="RJG04079.1"/>
    <property type="molecule type" value="Genomic_DNA"/>
</dbReference>
<gene>
    <name evidence="5" type="ORF">D3878_22880</name>
</gene>
<proteinExistence type="predicted"/>
<dbReference type="Pfam" id="PF13511">
    <property type="entry name" value="DUF4124"/>
    <property type="match status" value="1"/>
</dbReference>
<evidence type="ECO:0000313" key="6">
    <source>
        <dbReference type="Proteomes" id="UP000266327"/>
    </source>
</evidence>
<dbReference type="Pfam" id="PF00462">
    <property type="entry name" value="Glutaredoxin"/>
    <property type="match status" value="1"/>
</dbReference>
<dbReference type="PROSITE" id="PS51354">
    <property type="entry name" value="GLUTAREDOXIN_2"/>
    <property type="match status" value="1"/>
</dbReference>
<dbReference type="RefSeq" id="WP_119787563.1">
    <property type="nucleotide sequence ID" value="NZ_QYUQ01000002.1"/>
</dbReference>